<sequence length="264" mass="28746">MKDGTLKAIEDVRIGDTVMATDPETETTSAKAVTALLANEGGKNLVELTIRTSDGGDTKTGEGDQAASTVTATYQHPFWIPDLREWVDASDLRPGMWLRTSAGTHVQVTAVRKWSATQQVHNLTVADLHTYYVLAGQTPVLAHNASCPTFTTGKRISGPLPDAGQTSLYALVKPSSGELLKWGISKNPVGRYKNSEYEGGAGMVILKNYDSRQDALDVERYMTERHPGPLNFGPHRGSVASTQSWEKDLQHVTGGGFFRDRDGW</sequence>
<evidence type="ECO:0000313" key="2">
    <source>
        <dbReference type="Proteomes" id="UP000824681"/>
    </source>
</evidence>
<name>A0ABX8TYF6_9ACTN</name>
<organism evidence="1 2">
    <name type="scientific">Nonomuraea coxensis DSM 45129</name>
    <dbReference type="NCBI Taxonomy" id="1122611"/>
    <lineage>
        <taxon>Bacteria</taxon>
        <taxon>Bacillati</taxon>
        <taxon>Actinomycetota</taxon>
        <taxon>Actinomycetes</taxon>
        <taxon>Streptosporangiales</taxon>
        <taxon>Streptosporangiaceae</taxon>
        <taxon>Nonomuraea</taxon>
    </lineage>
</organism>
<dbReference type="Pfam" id="PF07591">
    <property type="entry name" value="PT-HINT"/>
    <property type="match status" value="1"/>
</dbReference>
<dbReference type="Proteomes" id="UP000824681">
    <property type="component" value="Chromosome"/>
</dbReference>
<accession>A0ABX8TYF6</accession>
<evidence type="ECO:0000313" key="1">
    <source>
        <dbReference type="EMBL" id="QYC39492.1"/>
    </source>
</evidence>
<reference evidence="1 2" key="1">
    <citation type="journal article" date="2021" name="ACS Chem. Biol.">
        <title>Genomic-Led Discovery of a Novel Glycopeptide Antibiotic by Nonomuraea coxensis DSM 45129.</title>
        <authorList>
            <person name="Yushchuk O."/>
            <person name="Vior N.M."/>
            <person name="Andreo-Vidal A."/>
            <person name="Berini F."/>
            <person name="Ruckert C."/>
            <person name="Busche T."/>
            <person name="Binda E."/>
            <person name="Kalinowski J."/>
            <person name="Truman A.W."/>
            <person name="Marinelli F."/>
        </authorList>
    </citation>
    <scope>NUCLEOTIDE SEQUENCE [LARGE SCALE GENOMIC DNA]</scope>
    <source>
        <strain evidence="1 2">DSM 45129</strain>
    </source>
</reference>
<dbReference type="EMBL" id="CP068985">
    <property type="protein sequence ID" value="QYC39492.1"/>
    <property type="molecule type" value="Genomic_DNA"/>
</dbReference>
<dbReference type="CDD" id="cd00081">
    <property type="entry name" value="Hint"/>
    <property type="match status" value="1"/>
</dbReference>
<proteinExistence type="predicted"/>
<keyword evidence="2" id="KW-1185">Reference proteome</keyword>
<dbReference type="RefSeq" id="WP_020546242.1">
    <property type="nucleotide sequence ID" value="NZ_CP068985.1"/>
</dbReference>
<dbReference type="InterPro" id="IPR036844">
    <property type="entry name" value="Hint_dom_sf"/>
</dbReference>
<gene>
    <name evidence="1" type="ORF">Nocox_09360</name>
</gene>
<protein>
    <recommendedName>
        <fullName evidence="3">Intein C-terminal splicing domain-containing protein</fullName>
    </recommendedName>
</protein>
<dbReference type="Gene3D" id="2.170.16.10">
    <property type="entry name" value="Hedgehog/Intein (Hint) domain"/>
    <property type="match status" value="1"/>
</dbReference>
<dbReference type="SUPFAM" id="SSF51294">
    <property type="entry name" value="Hedgehog/intein (Hint) domain"/>
    <property type="match status" value="1"/>
</dbReference>
<evidence type="ECO:0008006" key="3">
    <source>
        <dbReference type="Google" id="ProtNLM"/>
    </source>
</evidence>